<dbReference type="CDD" id="cd01650">
    <property type="entry name" value="RT_nLTR_like"/>
    <property type="match status" value="1"/>
</dbReference>
<dbReference type="InterPro" id="IPR000477">
    <property type="entry name" value="RT_dom"/>
</dbReference>
<evidence type="ECO:0000259" key="3">
    <source>
        <dbReference type="Pfam" id="PF03372"/>
    </source>
</evidence>
<dbReference type="SUPFAM" id="SSF56219">
    <property type="entry name" value="DNase I-like"/>
    <property type="match status" value="1"/>
</dbReference>
<feature type="domain" description="Reverse transcriptase" evidence="2">
    <location>
        <begin position="770"/>
        <end position="932"/>
    </location>
</feature>
<dbReference type="InterPro" id="IPR036691">
    <property type="entry name" value="Endo/exonu/phosph_ase_sf"/>
</dbReference>
<gene>
    <name evidence="5" type="ORF">FSB_LOCUS13217</name>
</gene>
<name>A0A2N9FE16_FAGSY</name>
<dbReference type="EMBL" id="OIVN01000776">
    <property type="protein sequence ID" value="SPC85335.1"/>
    <property type="molecule type" value="Genomic_DNA"/>
</dbReference>
<protein>
    <recommendedName>
        <fullName evidence="6">Reverse transcriptase domain-containing protein</fullName>
    </recommendedName>
</protein>
<reference evidence="5" key="1">
    <citation type="submission" date="2018-02" db="EMBL/GenBank/DDBJ databases">
        <authorList>
            <person name="Cohen D.B."/>
            <person name="Kent A.D."/>
        </authorList>
    </citation>
    <scope>NUCLEOTIDE SEQUENCE</scope>
</reference>
<dbReference type="Gene3D" id="3.60.10.10">
    <property type="entry name" value="Endonuclease/exonuclease/phosphatase"/>
    <property type="match status" value="1"/>
</dbReference>
<proteinExistence type="predicted"/>
<dbReference type="Pfam" id="PF03372">
    <property type="entry name" value="Exo_endo_phos"/>
    <property type="match status" value="1"/>
</dbReference>
<dbReference type="Pfam" id="PF00078">
    <property type="entry name" value="RVT_1"/>
    <property type="match status" value="1"/>
</dbReference>
<dbReference type="InterPro" id="IPR043502">
    <property type="entry name" value="DNA/RNA_pol_sf"/>
</dbReference>
<dbReference type="SUPFAM" id="SSF56672">
    <property type="entry name" value="DNA/RNA polymerases"/>
    <property type="match status" value="1"/>
</dbReference>
<evidence type="ECO:0000259" key="2">
    <source>
        <dbReference type="Pfam" id="PF00078"/>
    </source>
</evidence>
<feature type="region of interest" description="Disordered" evidence="1">
    <location>
        <begin position="166"/>
        <end position="196"/>
    </location>
</feature>
<evidence type="ECO:0000259" key="4">
    <source>
        <dbReference type="Pfam" id="PF13966"/>
    </source>
</evidence>
<evidence type="ECO:0000256" key="1">
    <source>
        <dbReference type="SAM" id="MobiDB-lite"/>
    </source>
</evidence>
<dbReference type="PANTHER" id="PTHR46890:SF50">
    <property type="entry name" value="RNA-DIRECTED DNA POLYMERASE, EUKARYOTA, REVERSE TRANSCRIPTASE ZINC-BINDING DOMAIN PROTEIN-RELATED"/>
    <property type="match status" value="1"/>
</dbReference>
<sequence length="1297" mass="146815">MAGLSWVLGVMETVRNPATITEGFFRFFKNGYRTLEFSCLKNRGGRFVELCDYLSGAQRGVICIPEGRNGAGWVRFVVELRRYFLGEKSAADGVGNVQKFRNQLHNVRNSKSQDVRRQRDGREEILQKPLKEIPRVLMSEEEPRPTRIIEPHKLDAEPSITIEPHDSVDIPEASSPAEPSLELSVQGDPSMGVSDSASEVADSSLWPVILHRPTLGVPEFEVGLLSSSSVFWESDPRRSFSTSMVRVDLVVEDLGLAPDEASDNQELAIFSDTACVLQSQASPLRMLEVPECGEEPLSPLTCVPLAIIEPSVYDGAKVDSIPITDHEQQCLELLRSIEETRTLKKGEVNSRKVIFTASKGKRELKRLETKLDKVDWKVIQSIWGNRYAGWVVLNAEPTAGGVLLHWDKRVLEMIDSKVGTFSVSCRWKSLIEGFEWVGTGVYGPNRDDVRTDLWDELLEVCLQWSLPWCVFGDFNVVRFPSERRGCTRVSSAMEEFSDFIDGQTLVDLPLKGGKYTWCNGSANPSMSRIDRVLVSSDWEEHYPDVVQKLMPRPISDHNPLLLEAGGMARGKSSFKFENMWLKALGFVDKIRDWWSSYSYSGTPSFVLAQKLKALKGDLKAWNQQVFGDGGCSEAAPGIWRILIGVIITWRGWKLMVVYEDDSVIQAKAVQFYESLYQEHESWRPTVNGLDFDVISSEERNMLERSFTSDEVLQVVKDLQGDKAPSPDRFTMAFFQKCWLVIEEDVMGFFAKVHTHCKFEHSLNASFIALIPKKQNASNIRDFRPISLIGSVYKLLAKVLANRLKGVLDSLISESQNAFVGGRKILDSVLIANECLDSKLKSHVPGVICKLDIKKAYDHVDWKCLLHLLERMGFGGRWRRWIEVCISSVQFSILVNGSPEDYFTSSKGLRQGDLLSPLLFLLVMEVLSRMLKKVESEGLIQGFSAGGNANSGLRISHLLRLLAFGLICPKVRWFWLVRFRMFPYWLNRYAAVLVCCPYHTLGNNFKHHLVGWDKVCVPKAKGGLGVRSLILFNKALLGKWLWRFGLEENNLWRWVLVEKFGVELGGWRTKPIRGAYGCGLWKGIMSGWDDYFQHVEFVIGQGNRVSFWKDKWCGDTALMDRFPLLFNCSSNREATIETVLNRPDSGGVGNWNVTFTRGFNDWEVEIVVEFFQLLSSYAVPIMAPDGVKWKCNKAGVFDSHSFYAVLNVRPGVVFLWKMIWKVKAPLRVAFFIWSVAWGKILTCENHMLRGYTMVGWCCMLGPPEKCGGFIIWLAELVRKASLPHLEFGPSLFNVDGVV</sequence>
<dbReference type="InterPro" id="IPR026960">
    <property type="entry name" value="RVT-Znf"/>
</dbReference>
<dbReference type="GO" id="GO:0003824">
    <property type="term" value="F:catalytic activity"/>
    <property type="evidence" value="ECO:0007669"/>
    <property type="project" value="InterPro"/>
</dbReference>
<dbReference type="PANTHER" id="PTHR46890">
    <property type="entry name" value="NON-LTR RETROLELEMENT REVERSE TRANSCRIPTASE-LIKE PROTEIN-RELATED"/>
    <property type="match status" value="1"/>
</dbReference>
<dbReference type="InterPro" id="IPR052343">
    <property type="entry name" value="Retrotransposon-Effector_Assoc"/>
</dbReference>
<organism evidence="5">
    <name type="scientific">Fagus sylvatica</name>
    <name type="common">Beechnut</name>
    <dbReference type="NCBI Taxonomy" id="28930"/>
    <lineage>
        <taxon>Eukaryota</taxon>
        <taxon>Viridiplantae</taxon>
        <taxon>Streptophyta</taxon>
        <taxon>Embryophyta</taxon>
        <taxon>Tracheophyta</taxon>
        <taxon>Spermatophyta</taxon>
        <taxon>Magnoliopsida</taxon>
        <taxon>eudicotyledons</taxon>
        <taxon>Gunneridae</taxon>
        <taxon>Pentapetalae</taxon>
        <taxon>rosids</taxon>
        <taxon>fabids</taxon>
        <taxon>Fagales</taxon>
        <taxon>Fagaceae</taxon>
        <taxon>Fagus</taxon>
    </lineage>
</organism>
<evidence type="ECO:0000313" key="5">
    <source>
        <dbReference type="EMBL" id="SPC85335.1"/>
    </source>
</evidence>
<accession>A0A2N9FE16</accession>
<evidence type="ECO:0008006" key="6">
    <source>
        <dbReference type="Google" id="ProtNLM"/>
    </source>
</evidence>
<dbReference type="Pfam" id="PF13966">
    <property type="entry name" value="zf-RVT"/>
    <property type="match status" value="1"/>
</dbReference>
<feature type="domain" description="Endonuclease/exonuclease/phosphatase" evidence="3">
    <location>
        <begin position="397"/>
        <end position="557"/>
    </location>
</feature>
<dbReference type="InterPro" id="IPR005135">
    <property type="entry name" value="Endo/exonuclease/phosphatase"/>
</dbReference>
<feature type="domain" description="Reverse transcriptase zinc-binding" evidence="4">
    <location>
        <begin position="1196"/>
        <end position="1259"/>
    </location>
</feature>